<dbReference type="InterPro" id="IPR022412">
    <property type="entry name" value="Quinolinate_PRibosylTrfase_N"/>
</dbReference>
<dbReference type="PANTHER" id="PTHR32179:SF3">
    <property type="entry name" value="NICOTINATE-NUCLEOTIDE PYROPHOSPHORYLASE [CARBOXYLATING]"/>
    <property type="match status" value="1"/>
</dbReference>
<dbReference type="Gene3D" id="3.90.1170.20">
    <property type="entry name" value="Quinolinate phosphoribosyl transferase, N-terminal domain"/>
    <property type="match status" value="1"/>
</dbReference>
<feature type="domain" description="Quinolinate phosphoribosyl transferase C-terminal" evidence="14">
    <location>
        <begin position="109"/>
        <end position="273"/>
    </location>
</feature>
<dbReference type="InterPro" id="IPR013785">
    <property type="entry name" value="Aldolase_TIM"/>
</dbReference>
<dbReference type="Pfam" id="PF01729">
    <property type="entry name" value="QRPTase_C"/>
    <property type="match status" value="1"/>
</dbReference>
<name>A0A090Z5K1_9BACI</name>
<keyword evidence="7 12" id="KW-0328">Glycosyltransferase</keyword>
<protein>
    <recommendedName>
        <fullName evidence="11">Probable nicotinate-nucleotide pyrophosphorylase [carboxylating]</fullName>
        <ecNumber evidence="5">2.4.2.19</ecNumber>
    </recommendedName>
    <alternativeName>
        <fullName evidence="9">Quinolinate phosphoribosyltransferase [decarboxylating]</fullName>
    </alternativeName>
</protein>
<feature type="binding site" evidence="13">
    <location>
        <begin position="259"/>
        <end position="261"/>
    </location>
    <ligand>
        <name>substrate</name>
    </ligand>
</feature>
<evidence type="ECO:0000256" key="5">
    <source>
        <dbReference type="ARBA" id="ARBA00011944"/>
    </source>
</evidence>
<dbReference type="CDD" id="cd01572">
    <property type="entry name" value="QPRTase"/>
    <property type="match status" value="1"/>
</dbReference>
<keyword evidence="8 12" id="KW-0808">Transferase</keyword>
<dbReference type="UniPathway" id="UPA00253">
    <property type="reaction ID" value="UER00331"/>
</dbReference>
<keyword evidence="19" id="KW-1185">Reference proteome</keyword>
<evidence type="ECO:0000256" key="3">
    <source>
        <dbReference type="ARBA" id="ARBA00009400"/>
    </source>
</evidence>
<dbReference type="InterPro" id="IPR004393">
    <property type="entry name" value="NadC"/>
</dbReference>
<feature type="binding site" evidence="13">
    <location>
        <position position="164"/>
    </location>
    <ligand>
        <name>substrate</name>
    </ligand>
</feature>
<dbReference type="InterPro" id="IPR027277">
    <property type="entry name" value="NadC/ModD"/>
</dbReference>
<feature type="binding site" evidence="13">
    <location>
        <begin position="130"/>
        <end position="132"/>
    </location>
    <ligand>
        <name>substrate</name>
    </ligand>
</feature>
<comment type="function">
    <text evidence="1">Involved in the catabolism of quinolinic acid (QA).</text>
</comment>
<comment type="catalytic activity">
    <reaction evidence="10">
        <text>nicotinate beta-D-ribonucleotide + CO2 + diphosphate = quinolinate + 5-phospho-alpha-D-ribose 1-diphosphate + 2 H(+)</text>
        <dbReference type="Rhea" id="RHEA:12733"/>
        <dbReference type="ChEBI" id="CHEBI:15378"/>
        <dbReference type="ChEBI" id="CHEBI:16526"/>
        <dbReference type="ChEBI" id="CHEBI:29959"/>
        <dbReference type="ChEBI" id="CHEBI:33019"/>
        <dbReference type="ChEBI" id="CHEBI:57502"/>
        <dbReference type="ChEBI" id="CHEBI:58017"/>
        <dbReference type="EC" id="2.4.2.19"/>
    </reaction>
</comment>
<evidence type="ECO:0000256" key="4">
    <source>
        <dbReference type="ARBA" id="ARBA00011218"/>
    </source>
</evidence>
<sequence length="277" mass="30385">MNALKVKEELNRFFLEDIGERDITSQFIFPDNSHAKGTFLIKDTGVFAGSIVIEQGFKLIDDGIEVTLHKKDGDFVEKGEIVATVQGPIASLLTAERVILNVIQRMSGIATMTRKAVLALDSNHTRICDTRKTMPGLRMFDKYAIVCGGGFNHRFGLYDGVMIKDNHIAFAGSITKAVTMVKERVGHMVKVEVETETEEQVREAVASGADVIMFDNRTPEEIHEFSKIVPSAIVTEASGGITIEDLSKYGKTGVDYISLGALTHSVKALDISFNIEA</sequence>
<dbReference type="EC" id="2.4.2.19" evidence="5"/>
<dbReference type="FunFam" id="3.90.1170.20:FF:000001">
    <property type="entry name" value="Nicotinate-nucleotide diphosphorylase (Carboxylating)"/>
    <property type="match status" value="1"/>
</dbReference>
<evidence type="ECO:0000259" key="15">
    <source>
        <dbReference type="Pfam" id="PF02749"/>
    </source>
</evidence>
<dbReference type="Proteomes" id="UP000264294">
    <property type="component" value="Unassembled WGS sequence"/>
</dbReference>
<reference evidence="16 18" key="1">
    <citation type="submission" date="2014-04" db="EMBL/GenBank/DDBJ databases">
        <authorList>
            <person name="Bishop-Lilly K.A."/>
            <person name="Broomall S.M."/>
            <person name="Chain P.S."/>
            <person name="Chertkov O."/>
            <person name="Coyne S.R."/>
            <person name="Daligault H.E."/>
            <person name="Davenport K.W."/>
            <person name="Erkkila T."/>
            <person name="Frey K.G."/>
            <person name="Gibbons H.S."/>
            <person name="Gu W."/>
            <person name="Jaissle J."/>
            <person name="Johnson S.L."/>
            <person name="Koroleva G.I."/>
            <person name="Ladner J.T."/>
            <person name="Lo C.-C."/>
            <person name="Minogue T.D."/>
            <person name="Munk C."/>
            <person name="Palacios G.F."/>
            <person name="Redden C.L."/>
            <person name="Rosenzweig C.N."/>
            <person name="Scholz M.B."/>
            <person name="Teshima H."/>
            <person name="Xu Y."/>
        </authorList>
    </citation>
    <scope>NUCLEOTIDE SEQUENCE [LARGE SCALE GENOMIC DNA]</scope>
    <source>
        <strain evidence="16 18">BHP</strain>
    </source>
</reference>
<dbReference type="InterPro" id="IPR002638">
    <property type="entry name" value="Quinolinate_PRibosylTrfase_C"/>
</dbReference>
<evidence type="ECO:0000256" key="8">
    <source>
        <dbReference type="ARBA" id="ARBA00022679"/>
    </source>
</evidence>
<dbReference type="Proteomes" id="UP000029389">
    <property type="component" value="Unassembled WGS sequence"/>
</dbReference>
<dbReference type="AlphaFoldDB" id="A0A090Z5K1"/>
<dbReference type="GO" id="GO:0009435">
    <property type="term" value="P:NAD+ biosynthetic process"/>
    <property type="evidence" value="ECO:0007669"/>
    <property type="project" value="UniProtKB-UniPathway"/>
</dbReference>
<evidence type="ECO:0000256" key="2">
    <source>
        <dbReference type="ARBA" id="ARBA00004893"/>
    </source>
</evidence>
<comment type="pathway">
    <text evidence="2">Cofactor biosynthesis; NAD(+) biosynthesis; nicotinate D-ribonucleotide from quinolinate: step 1/1.</text>
</comment>
<keyword evidence="6" id="KW-0662">Pyridine nucleotide biosynthesis</keyword>
<evidence type="ECO:0000256" key="7">
    <source>
        <dbReference type="ARBA" id="ARBA00022676"/>
    </source>
</evidence>
<evidence type="ECO:0000256" key="1">
    <source>
        <dbReference type="ARBA" id="ARBA00003237"/>
    </source>
</evidence>
<reference evidence="17 19" key="2">
    <citation type="submission" date="2018-08" db="EMBL/GenBank/DDBJ databases">
        <title>Bacillus clarus sp. nov. strain PS00077A.</title>
        <authorList>
            <person name="Mendez Acevedo M."/>
            <person name="Carroll L."/>
            <person name="Mukherjee M."/>
            <person name="Wiedmann M."/>
            <person name="Kovac J."/>
        </authorList>
    </citation>
    <scope>NUCLEOTIDE SEQUENCE [LARGE SCALE GENOMIC DNA]</scope>
    <source>
        <strain evidence="17 19">PS00077A</strain>
    </source>
</reference>
<dbReference type="STRING" id="1405.B7492_23660"/>
<evidence type="ECO:0000259" key="14">
    <source>
        <dbReference type="Pfam" id="PF01729"/>
    </source>
</evidence>
<accession>A0A090Z5K1</accession>
<gene>
    <name evidence="16" type="primary">nadC</name>
    <name evidence="17" type="ORF">D0U04_19235</name>
    <name evidence="16" type="ORF">DJ93_1456</name>
</gene>
<evidence type="ECO:0000313" key="19">
    <source>
        <dbReference type="Proteomes" id="UP000264294"/>
    </source>
</evidence>
<dbReference type="Gene3D" id="3.20.20.70">
    <property type="entry name" value="Aldolase class I"/>
    <property type="match status" value="1"/>
</dbReference>
<dbReference type="RefSeq" id="WP_042980077.1">
    <property type="nucleotide sequence ID" value="NZ_JMQC01000008.1"/>
</dbReference>
<organism evidence="16 18">
    <name type="scientific">Bacillus clarus</name>
    <dbReference type="NCBI Taxonomy" id="2338372"/>
    <lineage>
        <taxon>Bacteria</taxon>
        <taxon>Bacillati</taxon>
        <taxon>Bacillota</taxon>
        <taxon>Bacilli</taxon>
        <taxon>Bacillales</taxon>
        <taxon>Bacillaceae</taxon>
        <taxon>Bacillus</taxon>
        <taxon>Bacillus cereus group</taxon>
    </lineage>
</organism>
<dbReference type="EMBL" id="QVOD01000026">
    <property type="protein sequence ID" value="RFT65499.1"/>
    <property type="molecule type" value="Genomic_DNA"/>
</dbReference>
<comment type="subunit">
    <text evidence="4">Hexamer formed by 3 homodimers.</text>
</comment>
<feature type="binding site" evidence="13">
    <location>
        <position position="97"/>
    </location>
    <ligand>
        <name>substrate</name>
    </ligand>
</feature>
<dbReference type="Pfam" id="PF02749">
    <property type="entry name" value="QRPTase_N"/>
    <property type="match status" value="1"/>
</dbReference>
<evidence type="ECO:0000256" key="11">
    <source>
        <dbReference type="ARBA" id="ARBA00069173"/>
    </source>
</evidence>
<evidence type="ECO:0000313" key="17">
    <source>
        <dbReference type="EMBL" id="RFT65499.1"/>
    </source>
</evidence>
<dbReference type="PATRIC" id="fig|1405.8.peg.1646"/>
<feature type="binding site" evidence="13">
    <location>
        <position position="154"/>
    </location>
    <ligand>
        <name>substrate</name>
    </ligand>
</feature>
<feature type="binding site" evidence="13">
    <location>
        <begin position="238"/>
        <end position="240"/>
    </location>
    <ligand>
        <name>substrate</name>
    </ligand>
</feature>
<feature type="binding site" evidence="13">
    <location>
        <position position="194"/>
    </location>
    <ligand>
        <name>substrate</name>
    </ligand>
</feature>
<evidence type="ECO:0000256" key="10">
    <source>
        <dbReference type="ARBA" id="ARBA00047445"/>
    </source>
</evidence>
<evidence type="ECO:0000256" key="13">
    <source>
        <dbReference type="PIRSR" id="PIRSR006250-1"/>
    </source>
</evidence>
<dbReference type="GO" id="GO:0005737">
    <property type="term" value="C:cytoplasm"/>
    <property type="evidence" value="ECO:0007669"/>
    <property type="project" value="TreeGrafter"/>
</dbReference>
<dbReference type="InterPro" id="IPR037128">
    <property type="entry name" value="Quinolinate_PRibosylTase_N_sf"/>
</dbReference>
<feature type="binding site" evidence="13">
    <location>
        <position position="215"/>
    </location>
    <ligand>
        <name>substrate</name>
    </ligand>
</feature>
<dbReference type="NCBIfam" id="TIGR00078">
    <property type="entry name" value="nadC"/>
    <property type="match status" value="1"/>
</dbReference>
<dbReference type="EMBL" id="JMQC01000008">
    <property type="protein sequence ID" value="KFM99645.1"/>
    <property type="molecule type" value="Genomic_DNA"/>
</dbReference>
<proteinExistence type="inferred from homology"/>
<feature type="domain" description="Quinolinate phosphoribosyl transferase N-terminal" evidence="15">
    <location>
        <begin position="22"/>
        <end position="107"/>
    </location>
</feature>
<evidence type="ECO:0000256" key="6">
    <source>
        <dbReference type="ARBA" id="ARBA00022642"/>
    </source>
</evidence>
<dbReference type="GO" id="GO:0034213">
    <property type="term" value="P:quinolinate catabolic process"/>
    <property type="evidence" value="ECO:0007669"/>
    <property type="project" value="TreeGrafter"/>
</dbReference>
<evidence type="ECO:0000256" key="12">
    <source>
        <dbReference type="PIRNR" id="PIRNR006250"/>
    </source>
</evidence>
<evidence type="ECO:0000256" key="9">
    <source>
        <dbReference type="ARBA" id="ARBA00033102"/>
    </source>
</evidence>
<dbReference type="SUPFAM" id="SSF51690">
    <property type="entry name" value="Nicotinate/Quinolinate PRTase C-terminal domain-like"/>
    <property type="match status" value="1"/>
</dbReference>
<dbReference type="GO" id="GO:0004514">
    <property type="term" value="F:nicotinate-nucleotide diphosphorylase (carboxylating) activity"/>
    <property type="evidence" value="ECO:0007669"/>
    <property type="project" value="UniProtKB-EC"/>
</dbReference>
<comment type="similarity">
    <text evidence="3 12">Belongs to the NadC/ModD family.</text>
</comment>
<dbReference type="InterPro" id="IPR036068">
    <property type="entry name" value="Nicotinate_pribotase-like_C"/>
</dbReference>
<dbReference type="SUPFAM" id="SSF54675">
    <property type="entry name" value="Nicotinate/Quinolinate PRTase N-terminal domain-like"/>
    <property type="match status" value="1"/>
</dbReference>
<dbReference type="PANTHER" id="PTHR32179">
    <property type="entry name" value="NICOTINATE-NUCLEOTIDE PYROPHOSPHORYLASE [CARBOXYLATING]"/>
    <property type="match status" value="1"/>
</dbReference>
<evidence type="ECO:0000313" key="18">
    <source>
        <dbReference type="Proteomes" id="UP000029389"/>
    </source>
</evidence>
<dbReference type="PIRSF" id="PIRSF006250">
    <property type="entry name" value="NadC_ModD"/>
    <property type="match status" value="1"/>
</dbReference>
<dbReference type="FunFam" id="3.20.20.70:FF:000030">
    <property type="entry name" value="Nicotinate-nucleotide pyrophosphorylase, carboxylating"/>
    <property type="match status" value="1"/>
</dbReference>
<comment type="caution">
    <text evidence="16">The sequence shown here is derived from an EMBL/GenBank/DDBJ whole genome shotgun (WGS) entry which is preliminary data.</text>
</comment>
<evidence type="ECO:0000313" key="16">
    <source>
        <dbReference type="EMBL" id="KFM99645.1"/>
    </source>
</evidence>